<dbReference type="SMART" id="SM00487">
    <property type="entry name" value="DEXDc"/>
    <property type="match status" value="1"/>
</dbReference>
<dbReference type="InterPro" id="IPR006483">
    <property type="entry name" value="CRISPR-assoc_Cas3_HD"/>
</dbReference>
<dbReference type="InterPro" id="IPR003607">
    <property type="entry name" value="HD/PDEase_dom"/>
</dbReference>
<feature type="domain" description="HD Cas3-type" evidence="13">
    <location>
        <begin position="604"/>
        <end position="829"/>
    </location>
</feature>
<dbReference type="InterPro" id="IPR050079">
    <property type="entry name" value="DEAD_box_RNA_helicase"/>
</dbReference>
<feature type="domain" description="Helicase C-terminal" evidence="12">
    <location>
        <begin position="267"/>
        <end position="451"/>
    </location>
</feature>
<dbReference type="GO" id="GO:0005524">
    <property type="term" value="F:ATP binding"/>
    <property type="evidence" value="ECO:0007669"/>
    <property type="project" value="UniProtKB-KW"/>
</dbReference>
<dbReference type="RefSeq" id="WP_161255373.1">
    <property type="nucleotide sequence ID" value="NZ_WXEY01000003.1"/>
</dbReference>
<dbReference type="Pfam" id="PF18019">
    <property type="entry name" value="Cas3_HD"/>
    <property type="match status" value="1"/>
</dbReference>
<evidence type="ECO:0000256" key="4">
    <source>
        <dbReference type="ARBA" id="ARBA00022723"/>
    </source>
</evidence>
<feature type="domain" description="Helicase ATP-binding" evidence="11">
    <location>
        <begin position="24"/>
        <end position="227"/>
    </location>
</feature>
<comment type="similarity">
    <text evidence="2">In the central section; belongs to the CRISPR-associated helicase Cas3 family.</text>
</comment>
<protein>
    <submittedName>
        <fullName evidence="14">CRISPR-associated helicase Cas3</fullName>
    </submittedName>
</protein>
<dbReference type="InterPro" id="IPR054712">
    <property type="entry name" value="Cas3-like_dom"/>
</dbReference>
<evidence type="ECO:0000256" key="3">
    <source>
        <dbReference type="ARBA" id="ARBA00022722"/>
    </source>
</evidence>
<gene>
    <name evidence="14" type="primary">cas3</name>
    <name evidence="14" type="ORF">GTO91_04290</name>
</gene>
<evidence type="ECO:0000259" key="12">
    <source>
        <dbReference type="PROSITE" id="PS51194"/>
    </source>
</evidence>
<evidence type="ECO:0000313" key="15">
    <source>
        <dbReference type="Proteomes" id="UP000463470"/>
    </source>
</evidence>
<dbReference type="SMART" id="SM00471">
    <property type="entry name" value="HDc"/>
    <property type="match status" value="1"/>
</dbReference>
<keyword evidence="9" id="KW-0051">Antiviral defense</keyword>
<accession>A0A845L577</accession>
<evidence type="ECO:0000256" key="9">
    <source>
        <dbReference type="ARBA" id="ARBA00023118"/>
    </source>
</evidence>
<keyword evidence="3" id="KW-0540">Nuclease</keyword>
<reference evidence="14 15" key="1">
    <citation type="submission" date="2020-01" db="EMBL/GenBank/DDBJ databases">
        <title>Whole-genome sequence of Heliobacterium undosum DSM 13378.</title>
        <authorList>
            <person name="Kyndt J.A."/>
            <person name="Meyer T.E."/>
        </authorList>
    </citation>
    <scope>NUCLEOTIDE SEQUENCE [LARGE SCALE GENOMIC DNA]</scope>
    <source>
        <strain evidence="14 15">DSM 13378</strain>
    </source>
</reference>
<evidence type="ECO:0000259" key="13">
    <source>
        <dbReference type="PROSITE" id="PS51643"/>
    </source>
</evidence>
<dbReference type="Proteomes" id="UP000463470">
    <property type="component" value="Unassembled WGS sequence"/>
</dbReference>
<dbReference type="PROSITE" id="PS51643">
    <property type="entry name" value="HD_CAS3"/>
    <property type="match status" value="1"/>
</dbReference>
<dbReference type="AlphaFoldDB" id="A0A845L577"/>
<evidence type="ECO:0000256" key="7">
    <source>
        <dbReference type="ARBA" id="ARBA00022806"/>
    </source>
</evidence>
<dbReference type="GO" id="GO:0003676">
    <property type="term" value="F:nucleic acid binding"/>
    <property type="evidence" value="ECO:0007669"/>
    <property type="project" value="InterPro"/>
</dbReference>
<dbReference type="PROSITE" id="PS51192">
    <property type="entry name" value="HELICASE_ATP_BIND_1"/>
    <property type="match status" value="1"/>
</dbReference>
<dbReference type="PANTHER" id="PTHR47959">
    <property type="entry name" value="ATP-DEPENDENT RNA HELICASE RHLE-RELATED"/>
    <property type="match status" value="1"/>
</dbReference>
<keyword evidence="8" id="KW-0067">ATP-binding</keyword>
<evidence type="ECO:0000313" key="14">
    <source>
        <dbReference type="EMBL" id="MZP28928.1"/>
    </source>
</evidence>
<dbReference type="SUPFAM" id="SSF52540">
    <property type="entry name" value="P-loop containing nucleoside triphosphate hydrolases"/>
    <property type="match status" value="1"/>
</dbReference>
<dbReference type="EMBL" id="WXEY01000003">
    <property type="protein sequence ID" value="MZP28928.1"/>
    <property type="molecule type" value="Genomic_DNA"/>
</dbReference>
<comment type="similarity">
    <text evidence="1">In the N-terminal section; belongs to the CRISPR-associated nuclease Cas3-HD family.</text>
</comment>
<dbReference type="GO" id="GO:0046872">
    <property type="term" value="F:metal ion binding"/>
    <property type="evidence" value="ECO:0007669"/>
    <property type="project" value="UniProtKB-KW"/>
</dbReference>
<dbReference type="Gene3D" id="1.10.3210.30">
    <property type="match status" value="1"/>
</dbReference>
<organism evidence="14 15">
    <name type="scientific">Heliomicrobium undosum</name>
    <dbReference type="NCBI Taxonomy" id="121734"/>
    <lineage>
        <taxon>Bacteria</taxon>
        <taxon>Bacillati</taxon>
        <taxon>Bacillota</taxon>
        <taxon>Clostridia</taxon>
        <taxon>Eubacteriales</taxon>
        <taxon>Heliobacteriaceae</taxon>
        <taxon>Heliomicrobium</taxon>
    </lineage>
</organism>
<name>A0A845L577_9FIRM</name>
<dbReference type="Pfam" id="PF22590">
    <property type="entry name" value="Cas3-like_C_2"/>
    <property type="match status" value="1"/>
</dbReference>
<proteinExistence type="inferred from homology"/>
<evidence type="ECO:0000256" key="1">
    <source>
        <dbReference type="ARBA" id="ARBA00006847"/>
    </source>
</evidence>
<keyword evidence="4" id="KW-0479">Metal-binding</keyword>
<dbReference type="GO" id="GO:0016787">
    <property type="term" value="F:hydrolase activity"/>
    <property type="evidence" value="ECO:0007669"/>
    <property type="project" value="UniProtKB-KW"/>
</dbReference>
<dbReference type="OrthoDB" id="9810236at2"/>
<dbReference type="GO" id="GO:0004518">
    <property type="term" value="F:nuclease activity"/>
    <property type="evidence" value="ECO:0007669"/>
    <property type="project" value="UniProtKB-KW"/>
</dbReference>
<dbReference type="SMART" id="SM00490">
    <property type="entry name" value="HELICc"/>
    <property type="match status" value="1"/>
</dbReference>
<keyword evidence="6" id="KW-0378">Hydrolase</keyword>
<dbReference type="PANTHER" id="PTHR47959:SF16">
    <property type="entry name" value="CRISPR-ASSOCIATED NUCLEASE_HELICASE CAS3-RELATED"/>
    <property type="match status" value="1"/>
</dbReference>
<keyword evidence="15" id="KW-1185">Reference proteome</keyword>
<dbReference type="GO" id="GO:0003724">
    <property type="term" value="F:RNA helicase activity"/>
    <property type="evidence" value="ECO:0007669"/>
    <property type="project" value="TreeGrafter"/>
</dbReference>
<dbReference type="InterPro" id="IPR006474">
    <property type="entry name" value="Helicase_Cas3_CRISPR-ass_core"/>
</dbReference>
<dbReference type="GO" id="GO:0051607">
    <property type="term" value="P:defense response to virus"/>
    <property type="evidence" value="ECO:0007669"/>
    <property type="project" value="UniProtKB-KW"/>
</dbReference>
<evidence type="ECO:0000256" key="6">
    <source>
        <dbReference type="ARBA" id="ARBA00022801"/>
    </source>
</evidence>
<dbReference type="Pfam" id="PF00270">
    <property type="entry name" value="DEAD"/>
    <property type="match status" value="1"/>
</dbReference>
<keyword evidence="7" id="KW-0347">Helicase</keyword>
<dbReference type="NCBIfam" id="TIGR01587">
    <property type="entry name" value="cas3_core"/>
    <property type="match status" value="1"/>
</dbReference>
<dbReference type="InterPro" id="IPR027417">
    <property type="entry name" value="P-loop_NTPase"/>
</dbReference>
<evidence type="ECO:0000256" key="8">
    <source>
        <dbReference type="ARBA" id="ARBA00022840"/>
    </source>
</evidence>
<evidence type="ECO:0000259" key="11">
    <source>
        <dbReference type="PROSITE" id="PS51192"/>
    </source>
</evidence>
<evidence type="ECO:0000256" key="10">
    <source>
        <dbReference type="ARBA" id="ARBA00038437"/>
    </source>
</evidence>
<comment type="similarity">
    <text evidence="10">Belongs to the DEAD box helicase family.</text>
</comment>
<sequence length="842" mass="95266">MFGLDYEGFFSYITGHDPYPFQSRFACLERWPDTIELPTGCGKTETAVLRWLWKTITATKSSEQPSPHRLVYCLPMRILVEQTTQRISRWLDNYESYIKKSGLTGVEKPYLITLMGGVEYKRWDIEPEKPGVIIGTQDMLLSRALNRGYAISRYRWPIEFGLLNNDCLWVMDETQLMGSAVTTSAQLNAFRKNFKTFGDCHTVWMSATLQPDCLKTVDHPQPPTEQHFSLSPDDFANEILSERIHAGKEVKELKLSVPTNNAKYPSALAEAILRVHRERQRTIIIMNTVKRAQMLYESLTGVQQKSNRTRKKSDAVQSQMPDTVLIHAQMRHPERNAALQRILSFKAGEENSPGQMSHGQIIVSTQVIEAGIDISSSVLITELAPWMNIVQRMGRLNRDGKSRDAQLFWIDVADKHSAPYAPEAIQRSRRILQAINGEMVTSTSLPEASPEEELALDVLRKQDLLDLFNTTADLSGNDIDVSRFVRNTKNGDVFFCWRSLNRQPPSPDIPRPLHQELCPVVIHEAQTFIKDHVGHAWVWDLLDREWRSYRPHDLYPGQVILIDAEAGGYDRSLGWSPQKTEPVPVVQINDIHPNESSGDDHYSFQKQWLSLADHSADVARHATRLLQSLDLPDLETYHPDIYAAAICHDIGKGHETFQTTLLSDLGDSEKGERLGTIWAKSPCPPKHHQRPHFRHEFASLLMLLAHDSIQVPNPNGHEPLSISDLSRYLVASHHGHVRIGIQSYPLPQRERASGREHMILGIQDGDSVPPVDLGFPFPATTLSLDWASLGGPDEERPSWLMRSLTLLDRLGPFRLAFLEALLRAADIRASMSVEGETCSVNA</sequence>
<dbReference type="GO" id="GO:0005829">
    <property type="term" value="C:cytosol"/>
    <property type="evidence" value="ECO:0007669"/>
    <property type="project" value="TreeGrafter"/>
</dbReference>
<dbReference type="SUPFAM" id="SSF109604">
    <property type="entry name" value="HD-domain/PDEase-like"/>
    <property type="match status" value="1"/>
</dbReference>
<dbReference type="PROSITE" id="PS51194">
    <property type="entry name" value="HELICASE_CTER"/>
    <property type="match status" value="1"/>
</dbReference>
<dbReference type="InterPro" id="IPR011545">
    <property type="entry name" value="DEAD/DEAH_box_helicase_dom"/>
</dbReference>
<dbReference type="InterPro" id="IPR001650">
    <property type="entry name" value="Helicase_C-like"/>
</dbReference>
<evidence type="ECO:0000256" key="2">
    <source>
        <dbReference type="ARBA" id="ARBA00009046"/>
    </source>
</evidence>
<dbReference type="InterPro" id="IPR014001">
    <property type="entry name" value="Helicase_ATP-bd"/>
</dbReference>
<comment type="caution">
    <text evidence="14">The sequence shown here is derived from an EMBL/GenBank/DDBJ whole genome shotgun (WGS) entry which is preliminary data.</text>
</comment>
<dbReference type="Gene3D" id="3.40.50.300">
    <property type="entry name" value="P-loop containing nucleotide triphosphate hydrolases"/>
    <property type="match status" value="2"/>
</dbReference>
<evidence type="ECO:0000256" key="5">
    <source>
        <dbReference type="ARBA" id="ARBA00022741"/>
    </source>
</evidence>
<dbReference type="InterPro" id="IPR038257">
    <property type="entry name" value="CRISPR-assoc_Cas3_HD_sf"/>
</dbReference>
<dbReference type="NCBIfam" id="TIGR01596">
    <property type="entry name" value="cas3_HD"/>
    <property type="match status" value="1"/>
</dbReference>
<keyword evidence="5" id="KW-0547">Nucleotide-binding</keyword>